<name>D7BDJ0_ALLS1</name>
<dbReference type="HOGENOM" id="CLU_479751_0_0_0"/>
<proteinExistence type="predicted"/>
<dbReference type="Proteomes" id="UP000001916">
    <property type="component" value="Chromosome"/>
</dbReference>
<dbReference type="EMBL" id="CP002042">
    <property type="protein sequence ID" value="ADH64810.1"/>
    <property type="molecule type" value="Genomic_DNA"/>
</dbReference>
<dbReference type="RefSeq" id="WP_013159342.1">
    <property type="nucleotide sequence ID" value="NC_014212.1"/>
</dbReference>
<dbReference type="SUPFAM" id="SSF52540">
    <property type="entry name" value="P-loop containing nucleoside triphosphate hydrolases"/>
    <property type="match status" value="1"/>
</dbReference>
<protein>
    <recommendedName>
        <fullName evidence="3">Transcriptional regulator, SARP family</fullName>
    </recommendedName>
</protein>
<sequence>MTTNAPFQLMLWGPARLEHQGREVKLQRKGLAILYYLALEGPTRREVLADLLWGHSAASQNLRVELYRLSQVLSPLGFTAFAPGEDPLRLPSLVFLDRTPGPGLPLEGLEEVSTEFRAWLEGQRSQLVANTSGTWGRERLVHEIANQIRLPYALILMGRPGSGRTNFAQSLAKTLGLPFLEGLRGNGKAVHYLRQPYPEGALERILADREGLWVVECSAYGEDPRLILELRSGYPPERMRFIHLPPLSWSEARAKPLAPMTFSEAARVYLASGGNPGHLRELLALSPMEGEMTGTLPLPQRVRAMLQLEARMLSLEARLAIERLSIHPGPLSEGLLRALEASPYLDELERRGWLIYDGHWRFSDESSRRVFYQSLQPGRRQQYHRQAALQFALEGQRVAEAYHRLLAGDTADWGTFLKHLEGWSRAALEAWLGMPGQTVSAASRKPMVPGGELAMLEESRFGSGFQAEGRRLVWVRQPTQASPSGVEWILPEESCLVHLHGQVHLENPLGIGVSGEAAPLVIEIHNHRRIQVFLLSGVSPGWLDEYTLLLPLAEQLDYWFWMPAEARMRLSSRAESAILDLEVSAHRVLQGTPGEGRPAVEAFVLGTAKVLR</sequence>
<evidence type="ECO:0000313" key="1">
    <source>
        <dbReference type="EMBL" id="ADH64810.1"/>
    </source>
</evidence>
<reference evidence="1 2" key="1">
    <citation type="journal article" date="2010" name="Stand. Genomic Sci.">
        <title>Complete genome sequence of Meiothermus silvanus type strain (VI-R2).</title>
        <authorList>
            <person name="Sikorski J."/>
            <person name="Tindall B.J."/>
            <person name="Lowry S."/>
            <person name="Lucas S."/>
            <person name="Nolan M."/>
            <person name="Copeland A."/>
            <person name="Glavina Del Rio T."/>
            <person name="Tice H."/>
            <person name="Cheng J.F."/>
            <person name="Han C."/>
            <person name="Pitluck S."/>
            <person name="Liolios K."/>
            <person name="Ivanova N."/>
            <person name="Mavromatis K."/>
            <person name="Mikhailova N."/>
            <person name="Pati A."/>
            <person name="Goodwin L."/>
            <person name="Chen A."/>
            <person name="Palaniappan K."/>
            <person name="Land M."/>
            <person name="Hauser L."/>
            <person name="Chang Y.J."/>
            <person name="Jeffries C.D."/>
            <person name="Rohde M."/>
            <person name="Goker M."/>
            <person name="Woyke T."/>
            <person name="Bristow J."/>
            <person name="Eisen J.A."/>
            <person name="Markowitz V."/>
            <person name="Hugenholtz P."/>
            <person name="Kyrpides N.C."/>
            <person name="Klenk H.P."/>
            <person name="Lapidus A."/>
        </authorList>
    </citation>
    <scope>NUCLEOTIDE SEQUENCE [LARGE SCALE GENOMIC DNA]</scope>
    <source>
        <strain evidence="2">ATCC 700542 / DSM 9946 / VI-R2</strain>
    </source>
</reference>
<dbReference type="eggNOG" id="COG0470">
    <property type="taxonomic scope" value="Bacteria"/>
</dbReference>
<dbReference type="STRING" id="526227.Mesil_2972"/>
<dbReference type="Gene3D" id="1.10.10.10">
    <property type="entry name" value="Winged helix-like DNA-binding domain superfamily/Winged helix DNA-binding domain"/>
    <property type="match status" value="1"/>
</dbReference>
<keyword evidence="2" id="KW-1185">Reference proteome</keyword>
<accession>D7BDJ0</accession>
<dbReference type="Gene3D" id="3.40.50.300">
    <property type="entry name" value="P-loop containing nucleotide triphosphate hydrolases"/>
    <property type="match status" value="1"/>
</dbReference>
<organism evidence="1 2">
    <name type="scientific">Allomeiothermus silvanus (strain ATCC 700542 / DSM 9946 / NBRC 106475 / NCIMB 13440 / VI-R2)</name>
    <name type="common">Thermus silvanus</name>
    <dbReference type="NCBI Taxonomy" id="526227"/>
    <lineage>
        <taxon>Bacteria</taxon>
        <taxon>Thermotogati</taxon>
        <taxon>Deinococcota</taxon>
        <taxon>Deinococci</taxon>
        <taxon>Thermales</taxon>
        <taxon>Thermaceae</taxon>
        <taxon>Allomeiothermus</taxon>
    </lineage>
</organism>
<dbReference type="KEGG" id="msv:Mesil_2972"/>
<gene>
    <name evidence="1" type="ordered locus">Mesil_2972</name>
</gene>
<evidence type="ECO:0000313" key="2">
    <source>
        <dbReference type="Proteomes" id="UP000001916"/>
    </source>
</evidence>
<evidence type="ECO:0008006" key="3">
    <source>
        <dbReference type="Google" id="ProtNLM"/>
    </source>
</evidence>
<dbReference type="AlphaFoldDB" id="D7BDJ0"/>
<dbReference type="InterPro" id="IPR027417">
    <property type="entry name" value="P-loop_NTPase"/>
</dbReference>
<dbReference type="InterPro" id="IPR036388">
    <property type="entry name" value="WH-like_DNA-bd_sf"/>
</dbReference>